<dbReference type="InterPro" id="IPR036440">
    <property type="entry name" value="Peptidase_C15-like_sf"/>
</dbReference>
<comment type="catalytic activity">
    <reaction evidence="6">
        <text>Release of an N-terminal pyroglutamyl group from a polypeptide, the second amino acid generally not being Pro.</text>
        <dbReference type="EC" id="3.4.19.3"/>
    </reaction>
</comment>
<keyword evidence="8" id="KW-1185">Reference proteome</keyword>
<dbReference type="InterPro" id="IPR000816">
    <property type="entry name" value="Peptidase_C15"/>
</dbReference>
<dbReference type="InterPro" id="IPR033694">
    <property type="entry name" value="PGPEP1_Cys_AS"/>
</dbReference>
<evidence type="ECO:0000256" key="4">
    <source>
        <dbReference type="ARBA" id="ARBA00022801"/>
    </source>
</evidence>
<keyword evidence="4" id="KW-0378">Hydrolase</keyword>
<dbReference type="Proteomes" id="UP000658127">
    <property type="component" value="Unassembled WGS sequence"/>
</dbReference>
<evidence type="ECO:0000256" key="6">
    <source>
        <dbReference type="PROSITE-ProRule" id="PRU10077"/>
    </source>
</evidence>
<dbReference type="CDD" id="cd00501">
    <property type="entry name" value="Peptidase_C15"/>
    <property type="match status" value="1"/>
</dbReference>
<dbReference type="PANTHER" id="PTHR23402">
    <property type="entry name" value="PROTEASE FAMILY C15 PYROGLUTAMYL-PEPTIDASE I-RELATED"/>
    <property type="match status" value="1"/>
</dbReference>
<dbReference type="EC" id="3.4.19.3" evidence="6"/>
<accession>A0ABQ2L1Z5</accession>
<evidence type="ECO:0000256" key="5">
    <source>
        <dbReference type="ARBA" id="ARBA00022807"/>
    </source>
</evidence>
<evidence type="ECO:0000313" key="7">
    <source>
        <dbReference type="EMBL" id="GGN99986.1"/>
    </source>
</evidence>
<proteinExistence type="inferred from homology"/>
<dbReference type="Gene3D" id="3.40.630.20">
    <property type="entry name" value="Peptidase C15, pyroglutamyl peptidase I-like"/>
    <property type="match status" value="1"/>
</dbReference>
<evidence type="ECO:0000256" key="2">
    <source>
        <dbReference type="ARBA" id="ARBA00022490"/>
    </source>
</evidence>
<dbReference type="PIRSF" id="PIRSF015592">
    <property type="entry name" value="Prld-crbxl_pptds"/>
    <property type="match status" value="1"/>
</dbReference>
<reference evidence="8" key="1">
    <citation type="journal article" date="2019" name="Int. J. Syst. Evol. Microbiol.">
        <title>The Global Catalogue of Microorganisms (GCM) 10K type strain sequencing project: providing services to taxonomists for standard genome sequencing and annotation.</title>
        <authorList>
            <consortium name="The Broad Institute Genomics Platform"/>
            <consortium name="The Broad Institute Genome Sequencing Center for Infectious Disease"/>
            <person name="Wu L."/>
            <person name="Ma J."/>
        </authorList>
    </citation>
    <scope>NUCLEOTIDE SEQUENCE [LARGE SCALE GENOMIC DNA]</scope>
    <source>
        <strain evidence="8">CGMCC 4.7329</strain>
    </source>
</reference>
<dbReference type="Pfam" id="PF01470">
    <property type="entry name" value="Peptidase_C15"/>
    <property type="match status" value="1"/>
</dbReference>
<keyword evidence="2" id="KW-0963">Cytoplasm</keyword>
<gene>
    <name evidence="7" type="primary">pcp</name>
    <name evidence="7" type="ORF">GCM10011610_68450</name>
</gene>
<comment type="caution">
    <text evidence="7">The sequence shown here is derived from an EMBL/GenBank/DDBJ whole genome shotgun (WGS) entry which is preliminary data.</text>
</comment>
<protein>
    <recommendedName>
        <fullName evidence="6">Pyroglutamyl-peptidase I</fullName>
        <ecNumber evidence="6">3.4.19.3</ecNumber>
    </recommendedName>
</protein>
<evidence type="ECO:0000256" key="1">
    <source>
        <dbReference type="ARBA" id="ARBA00006641"/>
    </source>
</evidence>
<dbReference type="SUPFAM" id="SSF53182">
    <property type="entry name" value="Pyrrolidone carboxyl peptidase (pyroglutamate aminopeptidase)"/>
    <property type="match status" value="1"/>
</dbReference>
<dbReference type="PRINTS" id="PR00706">
    <property type="entry name" value="PYROGLUPTASE"/>
</dbReference>
<organism evidence="7 8">
    <name type="scientific">Nocardia rhizosphaerihabitans</name>
    <dbReference type="NCBI Taxonomy" id="1691570"/>
    <lineage>
        <taxon>Bacteria</taxon>
        <taxon>Bacillati</taxon>
        <taxon>Actinomycetota</taxon>
        <taxon>Actinomycetes</taxon>
        <taxon>Mycobacteriales</taxon>
        <taxon>Nocardiaceae</taxon>
        <taxon>Nocardia</taxon>
    </lineage>
</organism>
<keyword evidence="5" id="KW-0788">Thiol protease</keyword>
<comment type="similarity">
    <text evidence="1">Belongs to the peptidase C15 family.</text>
</comment>
<evidence type="ECO:0000313" key="8">
    <source>
        <dbReference type="Proteomes" id="UP000658127"/>
    </source>
</evidence>
<dbReference type="PANTHER" id="PTHR23402:SF1">
    <property type="entry name" value="PYROGLUTAMYL-PEPTIDASE I"/>
    <property type="match status" value="1"/>
</dbReference>
<feature type="active site" evidence="6">
    <location>
        <position position="143"/>
    </location>
</feature>
<name>A0ABQ2L1Z5_9NOCA</name>
<dbReference type="EMBL" id="BMNE01000014">
    <property type="protein sequence ID" value="GGN99986.1"/>
    <property type="molecule type" value="Genomic_DNA"/>
</dbReference>
<keyword evidence="3" id="KW-0645">Protease</keyword>
<dbReference type="PROSITE" id="PS01334">
    <property type="entry name" value="PYRASE_CYS"/>
    <property type="match status" value="1"/>
</dbReference>
<dbReference type="InterPro" id="IPR016125">
    <property type="entry name" value="Peptidase_C15-like"/>
</dbReference>
<dbReference type="RefSeq" id="WP_189034658.1">
    <property type="nucleotide sequence ID" value="NZ_BMNE01000014.1"/>
</dbReference>
<dbReference type="NCBIfam" id="NF009676">
    <property type="entry name" value="PRK13197.1"/>
    <property type="match status" value="1"/>
</dbReference>
<evidence type="ECO:0000256" key="3">
    <source>
        <dbReference type="ARBA" id="ARBA00022670"/>
    </source>
</evidence>
<sequence length="216" mass="22834">MNRVLLTGFGAYADEADNPSGAIARRLDGQRIDGFDVSGAVVPVDTEQIRPALSAAIEFTRPDVVILTGVAPGRTAPALERVAINVRDFPIPDIAGRTPIDEPVVTDAPAAYFTTLPVKAIVDAWRRVGIPGYVSQTAGTYLCNQVFYLARHLLRESTARVGMLHIPATPPRAAAVAMPPIPSMAIDHLEEAVRLAISIAARHEGPDLSIGGGAIS</sequence>